<proteinExistence type="predicted"/>
<evidence type="ECO:0000256" key="1">
    <source>
        <dbReference type="SAM" id="Phobius"/>
    </source>
</evidence>
<keyword evidence="1" id="KW-0472">Membrane</keyword>
<dbReference type="RefSeq" id="WP_301140985.1">
    <property type="nucleotide sequence ID" value="NZ_JAUHQA010000001.1"/>
</dbReference>
<gene>
    <name evidence="2" type="ORF">QQX02_02410</name>
</gene>
<dbReference type="InterPro" id="IPR013879">
    <property type="entry name" value="DUF1761"/>
</dbReference>
<name>A0ABT8GEC2_9MICO</name>
<sequence length="139" mass="14971">MEWFSIDGIPWLGVLLAFVATFALGFFWYSPQGFFRPWQRAVGFTDEQMKDARMGLAFGQMVVGNVLGLLLLAVLLVALGVDSWWGAAVTGGVLGFAFRGGAHLLHDGFAIRGPVATWIDTAHDTLALAVSGLIIGLFL</sequence>
<feature type="transmembrane region" description="Helical" evidence="1">
    <location>
        <begin position="56"/>
        <end position="78"/>
    </location>
</feature>
<organism evidence="2 3">
    <name type="scientific">Demequina muriae</name>
    <dbReference type="NCBI Taxonomy" id="3051664"/>
    <lineage>
        <taxon>Bacteria</taxon>
        <taxon>Bacillati</taxon>
        <taxon>Actinomycetota</taxon>
        <taxon>Actinomycetes</taxon>
        <taxon>Micrococcales</taxon>
        <taxon>Demequinaceae</taxon>
        <taxon>Demequina</taxon>
    </lineage>
</organism>
<dbReference type="Proteomes" id="UP001172708">
    <property type="component" value="Unassembled WGS sequence"/>
</dbReference>
<evidence type="ECO:0000313" key="2">
    <source>
        <dbReference type="EMBL" id="MDN4479778.1"/>
    </source>
</evidence>
<keyword evidence="1" id="KW-0812">Transmembrane</keyword>
<protein>
    <submittedName>
        <fullName evidence="2">DUF1761 domain-containing protein</fullName>
    </submittedName>
</protein>
<dbReference type="Pfam" id="PF08570">
    <property type="entry name" value="DUF1761"/>
    <property type="match status" value="1"/>
</dbReference>
<feature type="transmembrane region" description="Helical" evidence="1">
    <location>
        <begin position="84"/>
        <end position="102"/>
    </location>
</feature>
<accession>A0ABT8GEC2</accession>
<comment type="caution">
    <text evidence="2">The sequence shown here is derived from an EMBL/GenBank/DDBJ whole genome shotgun (WGS) entry which is preliminary data.</text>
</comment>
<keyword evidence="1" id="KW-1133">Transmembrane helix</keyword>
<evidence type="ECO:0000313" key="3">
    <source>
        <dbReference type="Proteomes" id="UP001172708"/>
    </source>
</evidence>
<feature type="transmembrane region" description="Helical" evidence="1">
    <location>
        <begin position="12"/>
        <end position="30"/>
    </location>
</feature>
<reference evidence="2" key="1">
    <citation type="submission" date="2023-06" db="EMBL/GenBank/DDBJ databases">
        <title>Egi l300058.</title>
        <authorList>
            <person name="Gao L."/>
            <person name="Fang B.-Z."/>
            <person name="Li W.-J."/>
        </authorList>
    </citation>
    <scope>NUCLEOTIDE SEQUENCE</scope>
    <source>
        <strain evidence="2">EGI L300058</strain>
    </source>
</reference>
<dbReference type="EMBL" id="JAUHQA010000001">
    <property type="protein sequence ID" value="MDN4479778.1"/>
    <property type="molecule type" value="Genomic_DNA"/>
</dbReference>
<keyword evidence="3" id="KW-1185">Reference proteome</keyword>